<protein>
    <recommendedName>
        <fullName evidence="7">Phosphate-specific transport system accessory protein PhoU</fullName>
    </recommendedName>
</protein>
<keyword evidence="5 7" id="KW-0963">Cytoplasm</keyword>
<dbReference type="EMBL" id="LT906446">
    <property type="protein sequence ID" value="SNU93854.1"/>
    <property type="molecule type" value="Genomic_DNA"/>
</dbReference>
<dbReference type="PIRSF" id="PIRSF003107">
    <property type="entry name" value="PhoU"/>
    <property type="match status" value="1"/>
</dbReference>
<dbReference type="FunFam" id="1.20.58.220:FF:000004">
    <property type="entry name" value="Phosphate-specific transport system accessory protein PhoU"/>
    <property type="match status" value="1"/>
</dbReference>
<sequence>MAIRVNYTNELNSLVNDVRVVGAQLEETFNKVIKNLDDKDVALAKSIRKDDKIFNEKEHNIMQKCLTLVLTQAPVATDWREIASIMEMIIDIERIADHCSDISKYTAVLSELEDVEIPDYFASMIEATRDMLKDCLACFSENNADLAKKIIERDEVVDKYFSRYRKDTIELIKENPDNAEQYIDYLLIAKYIERIADHTTNIAEWVIYIAKNELK</sequence>
<dbReference type="InterPro" id="IPR026022">
    <property type="entry name" value="PhoU_dom"/>
</dbReference>
<organism evidence="9 10">
    <name type="scientific">Megamonas hypermegale</name>
    <dbReference type="NCBI Taxonomy" id="158847"/>
    <lineage>
        <taxon>Bacteria</taxon>
        <taxon>Bacillati</taxon>
        <taxon>Bacillota</taxon>
        <taxon>Negativicutes</taxon>
        <taxon>Selenomonadales</taxon>
        <taxon>Selenomonadaceae</taxon>
        <taxon>Megamonas</taxon>
    </lineage>
</organism>
<evidence type="ECO:0000259" key="8">
    <source>
        <dbReference type="Pfam" id="PF01895"/>
    </source>
</evidence>
<dbReference type="GO" id="GO:0030643">
    <property type="term" value="P:intracellular phosphate ion homeostasis"/>
    <property type="evidence" value="ECO:0007669"/>
    <property type="project" value="InterPro"/>
</dbReference>
<comment type="similarity">
    <text evidence="2 7">Belongs to the PhoU family.</text>
</comment>
<dbReference type="AlphaFoldDB" id="A0A239TA80"/>
<keyword evidence="6 7" id="KW-0592">Phosphate transport</keyword>
<dbReference type="GO" id="GO:0005737">
    <property type="term" value="C:cytoplasm"/>
    <property type="evidence" value="ECO:0007669"/>
    <property type="project" value="UniProtKB-SubCell"/>
</dbReference>
<dbReference type="PANTHER" id="PTHR42930">
    <property type="entry name" value="PHOSPHATE-SPECIFIC TRANSPORT SYSTEM ACCESSORY PROTEIN PHOU"/>
    <property type="match status" value="1"/>
</dbReference>
<proteinExistence type="inferred from homology"/>
<evidence type="ECO:0000256" key="7">
    <source>
        <dbReference type="PIRNR" id="PIRNR003107"/>
    </source>
</evidence>
<dbReference type="OrthoDB" id="9814256at2"/>
<dbReference type="Gene3D" id="1.20.58.220">
    <property type="entry name" value="Phosphate transport system protein phou homolog 2, domain 2"/>
    <property type="match status" value="1"/>
</dbReference>
<evidence type="ECO:0000256" key="1">
    <source>
        <dbReference type="ARBA" id="ARBA00004496"/>
    </source>
</evidence>
<evidence type="ECO:0000256" key="6">
    <source>
        <dbReference type="ARBA" id="ARBA00022592"/>
    </source>
</evidence>
<reference evidence="9 10" key="1">
    <citation type="submission" date="2017-06" db="EMBL/GenBank/DDBJ databases">
        <authorList>
            <consortium name="Pathogen Informatics"/>
        </authorList>
    </citation>
    <scope>NUCLEOTIDE SEQUENCE [LARGE SCALE GENOMIC DNA]</scope>
    <source>
        <strain evidence="9 10">NCTC10570</strain>
    </source>
</reference>
<dbReference type="InterPro" id="IPR028366">
    <property type="entry name" value="PhoU"/>
</dbReference>
<feature type="domain" description="PhoU" evidence="8">
    <location>
        <begin position="123"/>
        <end position="206"/>
    </location>
</feature>
<dbReference type="GO" id="GO:0045936">
    <property type="term" value="P:negative regulation of phosphate metabolic process"/>
    <property type="evidence" value="ECO:0007669"/>
    <property type="project" value="InterPro"/>
</dbReference>
<dbReference type="Proteomes" id="UP000215383">
    <property type="component" value="Chromosome 1"/>
</dbReference>
<evidence type="ECO:0000313" key="10">
    <source>
        <dbReference type="Proteomes" id="UP000215383"/>
    </source>
</evidence>
<accession>A0A239TA80</accession>
<comment type="subunit">
    <text evidence="3 7">Homodimer.</text>
</comment>
<dbReference type="NCBIfam" id="TIGR02135">
    <property type="entry name" value="phoU_full"/>
    <property type="match status" value="1"/>
</dbReference>
<dbReference type="RefSeq" id="WP_027890375.1">
    <property type="nucleotide sequence ID" value="NZ_CASFMS010000022.1"/>
</dbReference>
<gene>
    <name evidence="9" type="primary">phoU</name>
    <name evidence="9" type="ORF">SAMEA4364220_00097</name>
</gene>
<dbReference type="eggNOG" id="COG0704">
    <property type="taxonomic scope" value="Bacteria"/>
</dbReference>
<comment type="function">
    <text evidence="7">Plays a role in the regulation of phosphate uptake.</text>
</comment>
<dbReference type="Pfam" id="PF01895">
    <property type="entry name" value="PhoU"/>
    <property type="match status" value="2"/>
</dbReference>
<feature type="domain" description="PhoU" evidence="8">
    <location>
        <begin position="22"/>
        <end position="105"/>
    </location>
</feature>
<evidence type="ECO:0000256" key="5">
    <source>
        <dbReference type="ARBA" id="ARBA00022490"/>
    </source>
</evidence>
<evidence type="ECO:0000256" key="2">
    <source>
        <dbReference type="ARBA" id="ARBA00008107"/>
    </source>
</evidence>
<keyword evidence="10" id="KW-1185">Reference proteome</keyword>
<dbReference type="GeneID" id="78506144"/>
<evidence type="ECO:0000256" key="3">
    <source>
        <dbReference type="ARBA" id="ARBA00011738"/>
    </source>
</evidence>
<evidence type="ECO:0000256" key="4">
    <source>
        <dbReference type="ARBA" id="ARBA00022448"/>
    </source>
</evidence>
<dbReference type="SUPFAM" id="SSF109755">
    <property type="entry name" value="PhoU-like"/>
    <property type="match status" value="1"/>
</dbReference>
<comment type="subcellular location">
    <subcellularLocation>
        <location evidence="1 7">Cytoplasm</location>
    </subcellularLocation>
</comment>
<dbReference type="PANTHER" id="PTHR42930:SF3">
    <property type="entry name" value="PHOSPHATE-SPECIFIC TRANSPORT SYSTEM ACCESSORY PROTEIN PHOU"/>
    <property type="match status" value="1"/>
</dbReference>
<keyword evidence="4 7" id="KW-0813">Transport</keyword>
<dbReference type="InterPro" id="IPR038078">
    <property type="entry name" value="PhoU-like_sf"/>
</dbReference>
<name>A0A239TA80_9FIRM</name>
<evidence type="ECO:0000313" key="9">
    <source>
        <dbReference type="EMBL" id="SNU93854.1"/>
    </source>
</evidence>
<dbReference type="GO" id="GO:0006817">
    <property type="term" value="P:phosphate ion transport"/>
    <property type="evidence" value="ECO:0007669"/>
    <property type="project" value="UniProtKB-KW"/>
</dbReference>